<dbReference type="EMBL" id="CP019062">
    <property type="protein sequence ID" value="AVF35884.1"/>
    <property type="molecule type" value="Genomic_DNA"/>
</dbReference>
<dbReference type="Proteomes" id="UP000239197">
    <property type="component" value="Chromosome"/>
</dbReference>
<organism evidence="1 2">
    <name type="scientific">Rahnella sikkimica</name>
    <dbReference type="NCBI Taxonomy" id="1805933"/>
    <lineage>
        <taxon>Bacteria</taxon>
        <taxon>Pseudomonadati</taxon>
        <taxon>Pseudomonadota</taxon>
        <taxon>Gammaproteobacteria</taxon>
        <taxon>Enterobacterales</taxon>
        <taxon>Yersiniaceae</taxon>
        <taxon>Rahnella</taxon>
    </lineage>
</organism>
<dbReference type="RefSeq" id="WP_104923350.1">
    <property type="nucleotide sequence ID" value="NZ_CP019062.1"/>
</dbReference>
<dbReference type="AlphaFoldDB" id="A0A2L1USN5"/>
<protein>
    <submittedName>
        <fullName evidence="1">Uncharacterized protein</fullName>
    </submittedName>
</protein>
<dbReference type="KEGG" id="rox:BV494_13510"/>
<proteinExistence type="predicted"/>
<reference evidence="2" key="1">
    <citation type="submission" date="2017-01" db="EMBL/GenBank/DDBJ databases">
        <title>Genome sequence of Rouxiella sp. ERMR1:05.</title>
        <authorList>
            <person name="Kumar R."/>
            <person name="Singh D."/>
            <person name="Kumar S."/>
        </authorList>
    </citation>
    <scope>NUCLEOTIDE SEQUENCE [LARGE SCALE GENOMIC DNA]</scope>
    <source>
        <strain evidence="2">ERMR1:05</strain>
    </source>
</reference>
<gene>
    <name evidence="1" type="ORF">BV494_13510</name>
</gene>
<sequence length="89" mass="10693">MSVYTDIQRHQERRKIDCIFYYKDLTQSTGKPITAKWNCGYAKRFWKGGRTNFYCKKNLHDFNEAKKTGRIKHFKEQHNQPLLLQPGLQ</sequence>
<evidence type="ECO:0000313" key="2">
    <source>
        <dbReference type="Proteomes" id="UP000239197"/>
    </source>
</evidence>
<keyword evidence="2" id="KW-1185">Reference proteome</keyword>
<evidence type="ECO:0000313" key="1">
    <source>
        <dbReference type="EMBL" id="AVF35884.1"/>
    </source>
</evidence>
<name>A0A2L1USN5_9GAMM</name>
<accession>A0A2L1USN5</accession>